<dbReference type="Pfam" id="PF00072">
    <property type="entry name" value="Response_reg"/>
    <property type="match status" value="1"/>
</dbReference>
<evidence type="ECO:0000256" key="5">
    <source>
        <dbReference type="SAM" id="MobiDB-lite"/>
    </source>
</evidence>
<dbReference type="PROSITE" id="PS50110">
    <property type="entry name" value="RESPONSE_REGULATORY"/>
    <property type="match status" value="1"/>
</dbReference>
<dbReference type="PRINTS" id="PR00368">
    <property type="entry name" value="FADPNR"/>
</dbReference>
<proteinExistence type="predicted"/>
<dbReference type="InterPro" id="IPR050097">
    <property type="entry name" value="Ferredoxin-NADP_redctase_2"/>
</dbReference>
<dbReference type="InterPro" id="IPR036188">
    <property type="entry name" value="FAD/NAD-bd_sf"/>
</dbReference>
<comment type="catalytic activity">
    <reaction evidence="3">
        <text>[thioredoxin]-dithiol + NADP(+) = [thioredoxin]-disulfide + NADPH + H(+)</text>
        <dbReference type="Rhea" id="RHEA:20345"/>
        <dbReference type="Rhea" id="RHEA-COMP:10698"/>
        <dbReference type="Rhea" id="RHEA-COMP:10700"/>
        <dbReference type="ChEBI" id="CHEBI:15378"/>
        <dbReference type="ChEBI" id="CHEBI:29950"/>
        <dbReference type="ChEBI" id="CHEBI:50058"/>
        <dbReference type="ChEBI" id="CHEBI:57783"/>
        <dbReference type="ChEBI" id="CHEBI:58349"/>
        <dbReference type="EC" id="1.8.1.9"/>
    </reaction>
</comment>
<dbReference type="InterPro" id="IPR001789">
    <property type="entry name" value="Sig_transdc_resp-reg_receiver"/>
</dbReference>
<dbReference type="InterPro" id="IPR011006">
    <property type="entry name" value="CheY-like_superfamily"/>
</dbReference>
<sequence>MTTEPATQAAPRAEGTPPSSSAAPVPGPAESRARARPAIVTVDDDPSVSRAVARDLRRQYGERYRIVRADSGPQALEALREMKLRGDRVAVLLADFRMPAMNGIEFLEQAMDLYPAARRVLLTAYADTTAAIDAINVVDLDHYLLKPWDPPQEKLYPVVDALLEAWVGTDHDTAAETRVVGHRWSARSYEVRDFLARNQVPYRWYLSEEPEGARLLAAAEASPDALPVVITPDGVTLTDPTDAELAGRVGLSTTPTEDFYDVVVIGGGPAGLGSAVYAASEGLRTVLVERMATGGQAGQSSRIENYLGFPDGVSGAQLTDRARRQAVKFGAEVLTTRDAVALEVNGPARTVRFDDGQEISAHAVVLATGVSYRQLAAPGVSEFTGRGVFYGSALTEAPSCSGQDVYIVGGANSAGQAAMHFARHARRVTLVVRGPSLEASMSHYLIQQIAAVDAITVRTCTEVVGVEGDGHLERITLRNSASGETETVDTHWLFVFIGAAPRTSWLDGVLHRDERGFVLAGPDLIVDGLRPSGWALDRDPYHLETSVPGVFVAGDARAESVKRVASAVGEGAMAIALVHRYLEKR</sequence>
<dbReference type="GO" id="GO:0004791">
    <property type="term" value="F:thioredoxin-disulfide reductase (NADPH) activity"/>
    <property type="evidence" value="ECO:0007669"/>
    <property type="project" value="UniProtKB-EC"/>
</dbReference>
<dbReference type="Pfam" id="PF07992">
    <property type="entry name" value="Pyr_redox_2"/>
    <property type="match status" value="1"/>
</dbReference>
<evidence type="ECO:0000259" key="6">
    <source>
        <dbReference type="PROSITE" id="PS50110"/>
    </source>
</evidence>
<dbReference type="SUPFAM" id="SSF52172">
    <property type="entry name" value="CheY-like"/>
    <property type="match status" value="1"/>
</dbReference>
<feature type="domain" description="Response regulatory" evidence="6">
    <location>
        <begin position="38"/>
        <end position="161"/>
    </location>
</feature>
<dbReference type="PRINTS" id="PR00469">
    <property type="entry name" value="PNDRDTASEII"/>
</dbReference>
<evidence type="ECO:0000256" key="2">
    <source>
        <dbReference type="ARBA" id="ARBA00023002"/>
    </source>
</evidence>
<keyword evidence="2" id="KW-0560">Oxidoreductase</keyword>
<keyword evidence="4" id="KW-0597">Phosphoprotein</keyword>
<dbReference type="InterPro" id="IPR023753">
    <property type="entry name" value="FAD/NAD-binding_dom"/>
</dbReference>
<dbReference type="RefSeq" id="WP_207770206.1">
    <property type="nucleotide sequence ID" value="NZ_FZMO01000068.1"/>
</dbReference>
<evidence type="ECO:0000256" key="1">
    <source>
        <dbReference type="ARBA" id="ARBA00022630"/>
    </source>
</evidence>
<dbReference type="Proteomes" id="UP000234331">
    <property type="component" value="Unassembled WGS sequence"/>
</dbReference>
<dbReference type="SUPFAM" id="SSF51905">
    <property type="entry name" value="FAD/NAD(P)-binding domain"/>
    <property type="match status" value="1"/>
</dbReference>
<organism evidence="7 8">
    <name type="scientific">Frankia canadensis</name>
    <dbReference type="NCBI Taxonomy" id="1836972"/>
    <lineage>
        <taxon>Bacteria</taxon>
        <taxon>Bacillati</taxon>
        <taxon>Actinomycetota</taxon>
        <taxon>Actinomycetes</taxon>
        <taxon>Frankiales</taxon>
        <taxon>Frankiaceae</taxon>
        <taxon>Frankia</taxon>
    </lineage>
</organism>
<accession>A0A2I2KMG9</accession>
<dbReference type="Gene3D" id="3.50.50.60">
    <property type="entry name" value="FAD/NAD(P)-binding domain"/>
    <property type="match status" value="2"/>
</dbReference>
<keyword evidence="1" id="KW-0285">Flavoprotein</keyword>
<feature type="modified residue" description="4-aspartylphosphate" evidence="4">
    <location>
        <position position="95"/>
    </location>
</feature>
<dbReference type="GO" id="GO:0000160">
    <property type="term" value="P:phosphorelay signal transduction system"/>
    <property type="evidence" value="ECO:0007669"/>
    <property type="project" value="InterPro"/>
</dbReference>
<reference evidence="7 8" key="1">
    <citation type="submission" date="2017-06" db="EMBL/GenBank/DDBJ databases">
        <authorList>
            <person name="Kim H.J."/>
            <person name="Triplett B.A."/>
        </authorList>
    </citation>
    <scope>NUCLEOTIDE SEQUENCE [LARGE SCALE GENOMIC DNA]</scope>
    <source>
        <strain evidence="7">FRACA_ARgP5</strain>
    </source>
</reference>
<evidence type="ECO:0000256" key="3">
    <source>
        <dbReference type="ARBA" id="ARBA00048132"/>
    </source>
</evidence>
<feature type="region of interest" description="Disordered" evidence="5">
    <location>
        <begin position="1"/>
        <end position="40"/>
    </location>
</feature>
<protein>
    <submittedName>
        <fullName evidence="7">Thioredoxin reductase</fullName>
    </submittedName>
</protein>
<evidence type="ECO:0000313" key="7">
    <source>
        <dbReference type="EMBL" id="SNQ46860.1"/>
    </source>
</evidence>
<keyword evidence="8" id="KW-1185">Reference proteome</keyword>
<dbReference type="EMBL" id="FZMO01000068">
    <property type="protein sequence ID" value="SNQ46860.1"/>
    <property type="molecule type" value="Genomic_DNA"/>
</dbReference>
<gene>
    <name evidence="7" type="ORF">FRACA_160011</name>
</gene>
<evidence type="ECO:0000256" key="4">
    <source>
        <dbReference type="PROSITE-ProRule" id="PRU00169"/>
    </source>
</evidence>
<dbReference type="PANTHER" id="PTHR48105">
    <property type="entry name" value="THIOREDOXIN REDUCTASE 1-RELATED-RELATED"/>
    <property type="match status" value="1"/>
</dbReference>
<name>A0A2I2KMG9_9ACTN</name>
<evidence type="ECO:0000313" key="8">
    <source>
        <dbReference type="Proteomes" id="UP000234331"/>
    </source>
</evidence>
<dbReference type="Gene3D" id="3.40.50.2300">
    <property type="match status" value="1"/>
</dbReference>
<dbReference type="AlphaFoldDB" id="A0A2I2KMG9"/>
<dbReference type="SMART" id="SM00448">
    <property type="entry name" value="REC"/>
    <property type="match status" value="1"/>
</dbReference>